<proteinExistence type="inferred from homology"/>
<protein>
    <recommendedName>
        <fullName evidence="5">Periplasmic binding protein domain-containing protein</fullName>
    </recommendedName>
</protein>
<dbReference type="InterPro" id="IPR050555">
    <property type="entry name" value="Bact_Solute-Bind_Prot2"/>
</dbReference>
<dbReference type="PANTHER" id="PTHR30036">
    <property type="entry name" value="D-XYLOSE-BINDING PERIPLASMIC PROTEIN"/>
    <property type="match status" value="1"/>
</dbReference>
<dbReference type="PANTHER" id="PTHR30036:SF7">
    <property type="entry name" value="ABC TRANSPORTER PERIPLASMIC-BINDING PROTEIN YPHF"/>
    <property type="match status" value="1"/>
</dbReference>
<dbReference type="Gene3D" id="3.40.50.2300">
    <property type="match status" value="2"/>
</dbReference>
<dbReference type="EMBL" id="NKHD01000006">
    <property type="protein sequence ID" value="OXT09087.1"/>
    <property type="molecule type" value="Genomic_DNA"/>
</dbReference>
<dbReference type="Pfam" id="PF13407">
    <property type="entry name" value="Peripla_BP_4"/>
    <property type="match status" value="1"/>
</dbReference>
<evidence type="ECO:0000259" key="5">
    <source>
        <dbReference type="Pfam" id="PF13407"/>
    </source>
</evidence>
<feature type="signal peptide" evidence="4">
    <location>
        <begin position="1"/>
        <end position="24"/>
    </location>
</feature>
<comment type="similarity">
    <text evidence="2">Belongs to the bacterial solute-binding protein 2 family.</text>
</comment>
<feature type="chain" id="PRO_5039318539" description="Periplasmic binding protein domain-containing protein" evidence="4">
    <location>
        <begin position="25"/>
        <end position="399"/>
    </location>
</feature>
<feature type="domain" description="Periplasmic binding protein" evidence="5">
    <location>
        <begin position="56"/>
        <end position="306"/>
    </location>
</feature>
<comment type="subcellular location">
    <subcellularLocation>
        <location evidence="1">Cell envelope</location>
    </subcellularLocation>
</comment>
<evidence type="ECO:0000313" key="6">
    <source>
        <dbReference type="EMBL" id="OXT09087.1"/>
    </source>
</evidence>
<keyword evidence="4" id="KW-0732">Signal</keyword>
<organism evidence="6 7">
    <name type="scientific">Thermoanaerobacterium thermosaccharolyticum</name>
    <name type="common">Clostridium thermosaccharolyticum</name>
    <dbReference type="NCBI Taxonomy" id="1517"/>
    <lineage>
        <taxon>Bacteria</taxon>
        <taxon>Bacillati</taxon>
        <taxon>Bacillota</taxon>
        <taxon>Clostridia</taxon>
        <taxon>Thermoanaerobacterales</taxon>
        <taxon>Thermoanaerobacteraceae</taxon>
        <taxon>Thermoanaerobacterium</taxon>
    </lineage>
</organism>
<dbReference type="PROSITE" id="PS51257">
    <property type="entry name" value="PROKAR_LIPOPROTEIN"/>
    <property type="match status" value="1"/>
</dbReference>
<sequence length="399" mass="43360">MKKMKKIIASILVLAMLFSLSACGNTSSNKTAQNNSTNSSNSTTSNSSSNNQKIKIGVSIWSSTDVLGSQVKKMLDYAANALGVELMYVDQGHVSEKVTASVKTLAAAGCQGIIICNSADSEMASAIQTADQYHVYLAQFFRIISKDRSPQIYEQAQKSKYYVGAVHEDEVVNGYNLVNILINKGKRFIGLIGWNPGDATFLLRWEGYKKAVDQWNQNHPDDKVFMTQPVYAGTTADGGASAATSLMNSYPKMDALIAAGGGGDPLVGALNAIKNAGKTGKIGVVSTDFLPDLGQELQSGAMTAESGGHFADPLYAFMMVYNAIKGKYVKPENSFYEIKFPYIYVSSPSEYNDYQKYFVDSLPYNTDEIKAMANDSFQQLAEQALNLSIDDVKKRHGAQ</sequence>
<dbReference type="InterPro" id="IPR025997">
    <property type="entry name" value="SBP_2_dom"/>
</dbReference>
<comment type="caution">
    <text evidence="6">The sequence shown here is derived from an EMBL/GenBank/DDBJ whole genome shotgun (WGS) entry which is preliminary data.</text>
</comment>
<dbReference type="InterPro" id="IPR028082">
    <property type="entry name" value="Peripla_BP_I"/>
</dbReference>
<name>A0A231VM41_THETR</name>
<evidence type="ECO:0000256" key="2">
    <source>
        <dbReference type="ARBA" id="ARBA00007639"/>
    </source>
</evidence>
<dbReference type="GO" id="GO:0030246">
    <property type="term" value="F:carbohydrate binding"/>
    <property type="evidence" value="ECO:0007669"/>
    <property type="project" value="TreeGrafter"/>
</dbReference>
<evidence type="ECO:0000256" key="3">
    <source>
        <dbReference type="SAM" id="MobiDB-lite"/>
    </source>
</evidence>
<feature type="region of interest" description="Disordered" evidence="3">
    <location>
        <begin position="28"/>
        <end position="50"/>
    </location>
</feature>
<evidence type="ECO:0000256" key="1">
    <source>
        <dbReference type="ARBA" id="ARBA00004196"/>
    </source>
</evidence>
<gene>
    <name evidence="6" type="ORF">CE561_02735</name>
</gene>
<dbReference type="GO" id="GO:0030288">
    <property type="term" value="C:outer membrane-bounded periplasmic space"/>
    <property type="evidence" value="ECO:0007669"/>
    <property type="project" value="TreeGrafter"/>
</dbReference>
<reference evidence="6 7" key="1">
    <citation type="submission" date="2017-06" db="EMBL/GenBank/DDBJ databases">
        <title>Isolation and characterization of a thermophilic and butanogenic Thermoanaerobacterium thermosaccharolyticum M5 capable of efficient degradation of hemicellulose.</title>
        <authorList>
            <person name="Xin F."/>
            <person name="Jiang Y."/>
        </authorList>
    </citation>
    <scope>NUCLEOTIDE SEQUENCE [LARGE SCALE GENOMIC DNA]</scope>
    <source>
        <strain evidence="6 7">M5</strain>
    </source>
</reference>
<accession>A0A231VM41</accession>
<dbReference type="CDD" id="cd01536">
    <property type="entry name" value="PBP1_ABC_sugar_binding-like"/>
    <property type="match status" value="1"/>
</dbReference>
<evidence type="ECO:0000256" key="4">
    <source>
        <dbReference type="SAM" id="SignalP"/>
    </source>
</evidence>
<dbReference type="AlphaFoldDB" id="A0A231VM41"/>
<evidence type="ECO:0000313" key="7">
    <source>
        <dbReference type="Proteomes" id="UP000215301"/>
    </source>
</evidence>
<dbReference type="Proteomes" id="UP000215301">
    <property type="component" value="Unassembled WGS sequence"/>
</dbReference>
<dbReference type="SUPFAM" id="SSF53822">
    <property type="entry name" value="Periplasmic binding protein-like I"/>
    <property type="match status" value="1"/>
</dbReference>